<protein>
    <submittedName>
        <fullName evidence="1">Uncharacterized protein</fullName>
    </submittedName>
</protein>
<gene>
    <name evidence="1" type="ORF">QUW25_02540</name>
</gene>
<dbReference type="RefSeq" id="WP_289510662.1">
    <property type="nucleotide sequence ID" value="NZ_JAUDEA010000002.1"/>
</dbReference>
<accession>A0ABT7V265</accession>
<organism evidence="1 2">
    <name type="scientific">Thermophilibacter provencensis</name>
    <dbReference type="NCBI Taxonomy" id="1852386"/>
    <lineage>
        <taxon>Bacteria</taxon>
        <taxon>Bacillati</taxon>
        <taxon>Actinomycetota</taxon>
        <taxon>Coriobacteriia</taxon>
        <taxon>Coriobacteriales</taxon>
        <taxon>Atopobiaceae</taxon>
        <taxon>Thermophilibacter</taxon>
    </lineage>
</organism>
<comment type="caution">
    <text evidence="1">The sequence shown here is derived from an EMBL/GenBank/DDBJ whole genome shotgun (WGS) entry which is preliminary data.</text>
</comment>
<evidence type="ECO:0000313" key="2">
    <source>
        <dbReference type="Proteomes" id="UP001529256"/>
    </source>
</evidence>
<evidence type="ECO:0000313" key="1">
    <source>
        <dbReference type="EMBL" id="MDM8270566.1"/>
    </source>
</evidence>
<proteinExistence type="predicted"/>
<name>A0ABT7V265_9ACTN</name>
<keyword evidence="2" id="KW-1185">Reference proteome</keyword>
<sequence length="78" mass="9007">MNAEYVCLAVPLIEVDTGLIHTEYVSRERVVRCWDCKHAEPCPLADSEKLICAFHDEMLVNPDDFCAWGEPRVKRDKE</sequence>
<dbReference type="EMBL" id="JAUDEA010000002">
    <property type="protein sequence ID" value="MDM8270566.1"/>
    <property type="molecule type" value="Genomic_DNA"/>
</dbReference>
<dbReference type="Proteomes" id="UP001529256">
    <property type="component" value="Unassembled WGS sequence"/>
</dbReference>
<reference evidence="1" key="2">
    <citation type="submission" date="2023-06" db="EMBL/GenBank/DDBJ databases">
        <authorList>
            <person name="Zeman M."/>
            <person name="Kubasova T."/>
            <person name="Jahodarova E."/>
            <person name="Nykrynova M."/>
            <person name="Rychlik I."/>
        </authorList>
    </citation>
    <scope>NUCLEOTIDE SEQUENCE</scope>
    <source>
        <strain evidence="1">153_Feed</strain>
    </source>
</reference>
<reference evidence="1" key="1">
    <citation type="submission" date="2023-06" db="EMBL/GenBank/DDBJ databases">
        <title>Identification and characterization of horizontal gene transfer across gut microbiota members of farm animals based on homology search.</title>
        <authorList>
            <person name="Schwarzerova J."/>
            <person name="Nykrynova M."/>
            <person name="Jureckova K."/>
            <person name="Cejkova D."/>
            <person name="Rychlik I."/>
        </authorList>
    </citation>
    <scope>NUCLEOTIDE SEQUENCE</scope>
    <source>
        <strain evidence="1">153_Feed</strain>
    </source>
</reference>